<comment type="caution">
    <text evidence="2">The sequence shown here is derived from an EMBL/GenBank/DDBJ whole genome shotgun (WGS) entry which is preliminary data.</text>
</comment>
<feature type="transmembrane region" description="Helical" evidence="1">
    <location>
        <begin position="151"/>
        <end position="174"/>
    </location>
</feature>
<dbReference type="Pfam" id="PF19478">
    <property type="entry name" value="TrbL_2"/>
    <property type="match status" value="1"/>
</dbReference>
<accession>A0ABV1E4T6</accession>
<keyword evidence="1" id="KW-1133">Transmembrane helix</keyword>
<sequence>MSDNWVVGNLENALSTWNEKLGELWTLLTQTPQNFKGGNIWDVIVDINSAVQGIGYGLLVLFFAMGVFQSAASFREIQRPEYALRHFIRFAAAKVAVGYGMEIMTDIFSICGGIVQTVMGNMGGAVTQAATLPSEIVDAIESVGFLQSIPLWLVSFLGSILVTILSFVLILTVYGRFFRLYIYTALSPLPMASFAGEGTSSMGKAFIKSYVGVCMEGAVIILACLIYSAFLSTSAPAVDVTLPAVTMAWQYIGQLVFNMLVLTALVKGAERIVREMFGL</sequence>
<dbReference type="Proteomes" id="UP001464378">
    <property type="component" value="Unassembled WGS sequence"/>
</dbReference>
<keyword evidence="1" id="KW-0472">Membrane</keyword>
<feature type="transmembrane region" description="Helical" evidence="1">
    <location>
        <begin position="54"/>
        <end position="74"/>
    </location>
</feature>
<gene>
    <name evidence="2" type="ORF">WMO64_02390</name>
</gene>
<feature type="transmembrane region" description="Helical" evidence="1">
    <location>
        <begin position="251"/>
        <end position="269"/>
    </location>
</feature>
<evidence type="ECO:0000313" key="2">
    <source>
        <dbReference type="EMBL" id="MEQ2442313.1"/>
    </source>
</evidence>
<evidence type="ECO:0000313" key="3">
    <source>
        <dbReference type="Proteomes" id="UP001464378"/>
    </source>
</evidence>
<evidence type="ECO:0000256" key="1">
    <source>
        <dbReference type="SAM" id="Phobius"/>
    </source>
</evidence>
<name>A0ABV1E4T6_9FIRM</name>
<proteinExistence type="predicted"/>
<keyword evidence="1" id="KW-0812">Transmembrane</keyword>
<feature type="transmembrane region" description="Helical" evidence="1">
    <location>
        <begin position="210"/>
        <end position="231"/>
    </location>
</feature>
<evidence type="ECO:0008006" key="4">
    <source>
        <dbReference type="Google" id="ProtNLM"/>
    </source>
</evidence>
<reference evidence="2 3" key="1">
    <citation type="submission" date="2024-03" db="EMBL/GenBank/DDBJ databases">
        <title>Human intestinal bacterial collection.</title>
        <authorList>
            <person name="Pauvert C."/>
            <person name="Hitch T.C.A."/>
            <person name="Clavel T."/>
        </authorList>
    </citation>
    <scope>NUCLEOTIDE SEQUENCE [LARGE SCALE GENOMIC DNA]</scope>
    <source>
        <strain evidence="2 3">CLA-AP-H29</strain>
    </source>
</reference>
<protein>
    <recommendedName>
        <fullName evidence="4">TrbL/VirB6 plasmid conjugal transfer protein</fullName>
    </recommendedName>
</protein>
<dbReference type="EMBL" id="JBBMFK010000003">
    <property type="protein sequence ID" value="MEQ2442313.1"/>
    <property type="molecule type" value="Genomic_DNA"/>
</dbReference>
<organism evidence="2 3">
    <name type="scientific">Pseudoflavonifractor intestinihominis</name>
    <dbReference type="NCBI Taxonomy" id="3133171"/>
    <lineage>
        <taxon>Bacteria</taxon>
        <taxon>Bacillati</taxon>
        <taxon>Bacillota</taxon>
        <taxon>Clostridia</taxon>
        <taxon>Eubacteriales</taxon>
        <taxon>Oscillospiraceae</taxon>
        <taxon>Pseudoflavonifractor</taxon>
    </lineage>
</organism>
<dbReference type="InterPro" id="IPR045798">
    <property type="entry name" value="TrbL_Firmicutes"/>
</dbReference>
<dbReference type="RefSeq" id="WP_349230876.1">
    <property type="nucleotide sequence ID" value="NZ_JBBMFK010000003.1"/>
</dbReference>
<keyword evidence="3" id="KW-1185">Reference proteome</keyword>